<dbReference type="OrthoDB" id="5513217at2"/>
<feature type="signal peptide" evidence="1">
    <location>
        <begin position="1"/>
        <end position="24"/>
    </location>
</feature>
<proteinExistence type="predicted"/>
<gene>
    <name evidence="3" type="ORF">HYN48_11970</name>
</gene>
<dbReference type="InterPro" id="IPR021782">
    <property type="entry name" value="DUF3347"/>
</dbReference>
<organism evidence="3 4">
    <name type="scientific">Flavobacterium magnum</name>
    <dbReference type="NCBI Taxonomy" id="2162713"/>
    <lineage>
        <taxon>Bacteria</taxon>
        <taxon>Pseudomonadati</taxon>
        <taxon>Bacteroidota</taxon>
        <taxon>Flavobacteriia</taxon>
        <taxon>Flavobacteriales</taxon>
        <taxon>Flavobacteriaceae</taxon>
        <taxon>Flavobacterium</taxon>
    </lineage>
</organism>
<sequence>MKSLSKIVMAIVTLLSINLCIANAQTNQSPNELSTVFDKYFAVKDALVSTNGKSAAEKAKGLTAAIKNVNMEKLTAEQHTVWMAVQKDLVEDAEHISETGDAKHQRDHFVTLSTAIYKLQKVSKTETPVYYQFCPMANDGKGANWLSKEKPIKNPYYGSQMMSCGKTVETIQ</sequence>
<dbReference type="AlphaFoldDB" id="A0A2S0RHI6"/>
<evidence type="ECO:0000256" key="1">
    <source>
        <dbReference type="SAM" id="SignalP"/>
    </source>
</evidence>
<name>A0A2S0RHI6_9FLAO</name>
<evidence type="ECO:0000313" key="3">
    <source>
        <dbReference type="EMBL" id="AWA30740.1"/>
    </source>
</evidence>
<protein>
    <recommendedName>
        <fullName evidence="2">DUF3347 domain-containing protein</fullName>
    </recommendedName>
</protein>
<dbReference type="KEGG" id="fmg:HYN48_11970"/>
<feature type="domain" description="DUF3347" evidence="2">
    <location>
        <begin position="36"/>
        <end position="125"/>
    </location>
</feature>
<feature type="chain" id="PRO_5015583498" description="DUF3347 domain-containing protein" evidence="1">
    <location>
        <begin position="25"/>
        <end position="172"/>
    </location>
</feature>
<dbReference type="EMBL" id="CP028811">
    <property type="protein sequence ID" value="AWA30740.1"/>
    <property type="molecule type" value="Genomic_DNA"/>
</dbReference>
<reference evidence="3 4" key="1">
    <citation type="submission" date="2018-04" db="EMBL/GenBank/DDBJ databases">
        <title>Genome sequencing of Flavobacterium sp. HYN0048.</title>
        <authorList>
            <person name="Yi H."/>
            <person name="Baek C."/>
        </authorList>
    </citation>
    <scope>NUCLEOTIDE SEQUENCE [LARGE SCALE GENOMIC DNA]</scope>
    <source>
        <strain evidence="3 4">HYN0048</strain>
    </source>
</reference>
<dbReference type="Pfam" id="PF11827">
    <property type="entry name" value="DUF3347"/>
    <property type="match status" value="1"/>
</dbReference>
<evidence type="ECO:0000313" key="4">
    <source>
        <dbReference type="Proteomes" id="UP000244193"/>
    </source>
</evidence>
<accession>A0A2S0RHI6</accession>
<keyword evidence="4" id="KW-1185">Reference proteome</keyword>
<evidence type="ECO:0000259" key="2">
    <source>
        <dbReference type="Pfam" id="PF11827"/>
    </source>
</evidence>
<dbReference type="Proteomes" id="UP000244193">
    <property type="component" value="Chromosome"/>
</dbReference>
<dbReference type="RefSeq" id="WP_108372018.1">
    <property type="nucleotide sequence ID" value="NZ_CP028811.1"/>
</dbReference>
<keyword evidence="1" id="KW-0732">Signal</keyword>